<gene>
    <name evidence="3" type="ORF">N7509_003957</name>
</gene>
<comment type="caution">
    <text evidence="3">The sequence shown here is derived from an EMBL/GenBank/DDBJ whole genome shotgun (WGS) entry which is preliminary data.</text>
</comment>
<dbReference type="GeneID" id="81367574"/>
<keyword evidence="2" id="KW-0539">Nucleus</keyword>
<name>A0A9W9W641_9EURO</name>
<dbReference type="PANTHER" id="PTHR37534">
    <property type="entry name" value="TRANSCRIPTIONAL ACTIVATOR PROTEIN UGA3"/>
    <property type="match status" value="1"/>
</dbReference>
<evidence type="ECO:0000256" key="2">
    <source>
        <dbReference type="ARBA" id="ARBA00023242"/>
    </source>
</evidence>
<accession>A0A9W9W641</accession>
<dbReference type="Pfam" id="PF11951">
    <property type="entry name" value="Fungal_trans_2"/>
    <property type="match status" value="1"/>
</dbReference>
<dbReference type="OrthoDB" id="5213892at2759"/>
<proteinExistence type="predicted"/>
<reference evidence="3" key="1">
    <citation type="submission" date="2022-12" db="EMBL/GenBank/DDBJ databases">
        <authorList>
            <person name="Petersen C."/>
        </authorList>
    </citation>
    <scope>NUCLEOTIDE SEQUENCE</scope>
    <source>
        <strain evidence="3">IBT 29677</strain>
    </source>
</reference>
<dbReference type="RefSeq" id="XP_056491328.1">
    <property type="nucleotide sequence ID" value="XM_056628594.1"/>
</dbReference>
<dbReference type="GO" id="GO:0003700">
    <property type="term" value="F:DNA-binding transcription factor activity"/>
    <property type="evidence" value="ECO:0007669"/>
    <property type="project" value="TreeGrafter"/>
</dbReference>
<keyword evidence="4" id="KW-1185">Reference proteome</keyword>
<dbReference type="PANTHER" id="PTHR37534:SF26">
    <property type="entry name" value="TRANSCRIPTION FACTOR, PUTATIVE-RELATED"/>
    <property type="match status" value="1"/>
</dbReference>
<dbReference type="GO" id="GO:0045944">
    <property type="term" value="P:positive regulation of transcription by RNA polymerase II"/>
    <property type="evidence" value="ECO:0007669"/>
    <property type="project" value="TreeGrafter"/>
</dbReference>
<dbReference type="EMBL" id="JAPZBU010000005">
    <property type="protein sequence ID" value="KAJ5404086.1"/>
    <property type="molecule type" value="Genomic_DNA"/>
</dbReference>
<reference evidence="3" key="2">
    <citation type="journal article" date="2023" name="IMA Fungus">
        <title>Comparative genomic study of the Penicillium genus elucidates a diverse pangenome and 15 lateral gene transfer events.</title>
        <authorList>
            <person name="Petersen C."/>
            <person name="Sorensen T."/>
            <person name="Nielsen M.R."/>
            <person name="Sondergaard T.E."/>
            <person name="Sorensen J.L."/>
            <person name="Fitzpatrick D.A."/>
            <person name="Frisvad J.C."/>
            <person name="Nielsen K.L."/>
        </authorList>
    </citation>
    <scope>NUCLEOTIDE SEQUENCE</scope>
    <source>
        <strain evidence="3">IBT 29677</strain>
    </source>
</reference>
<dbReference type="AlphaFoldDB" id="A0A9W9W641"/>
<comment type="subcellular location">
    <subcellularLocation>
        <location evidence="1">Nucleus</location>
    </subcellularLocation>
</comment>
<sequence length="316" mass="34741">MSEQGDELIQDHTQLAELLACSVMLMSFEVARGGEHDWLLHLNAITSLMSNLSPEWIFSCQEHDASFNKDSLAGFSDRGTSDDTGSLRFIIVTGLWFDIFSCLSTDRLPQLPYRKWLGIQDLHMADLMGCENWVLVAIGDLAHLAKCKDVQGPGEVECTAELLVQGERISTDLENGIDKLEIATKKSGKRSQKDWVSKFFAIAALVLCHSITLGPLLGSPSIRSTVGKALTMLEYKEESISLTGSVWALCIVGCMVCPPDRPYVEGLMVELVNSSGGIGNSATVLKIMRKCWEMQEVDQADCRDAMLELGIHALLV</sequence>
<evidence type="ECO:0000313" key="4">
    <source>
        <dbReference type="Proteomes" id="UP001147747"/>
    </source>
</evidence>
<organism evidence="3 4">
    <name type="scientific">Penicillium cosmopolitanum</name>
    <dbReference type="NCBI Taxonomy" id="1131564"/>
    <lineage>
        <taxon>Eukaryota</taxon>
        <taxon>Fungi</taxon>
        <taxon>Dikarya</taxon>
        <taxon>Ascomycota</taxon>
        <taxon>Pezizomycotina</taxon>
        <taxon>Eurotiomycetes</taxon>
        <taxon>Eurotiomycetidae</taxon>
        <taxon>Eurotiales</taxon>
        <taxon>Aspergillaceae</taxon>
        <taxon>Penicillium</taxon>
    </lineage>
</organism>
<dbReference type="Proteomes" id="UP001147747">
    <property type="component" value="Unassembled WGS sequence"/>
</dbReference>
<evidence type="ECO:0000256" key="1">
    <source>
        <dbReference type="ARBA" id="ARBA00004123"/>
    </source>
</evidence>
<dbReference type="GO" id="GO:0000976">
    <property type="term" value="F:transcription cis-regulatory region binding"/>
    <property type="evidence" value="ECO:0007669"/>
    <property type="project" value="TreeGrafter"/>
</dbReference>
<evidence type="ECO:0000313" key="3">
    <source>
        <dbReference type="EMBL" id="KAJ5404086.1"/>
    </source>
</evidence>
<dbReference type="GO" id="GO:0005634">
    <property type="term" value="C:nucleus"/>
    <property type="evidence" value="ECO:0007669"/>
    <property type="project" value="UniProtKB-SubCell"/>
</dbReference>
<protein>
    <submittedName>
        <fullName evidence="3">C6 transcription factor</fullName>
    </submittedName>
</protein>
<dbReference type="InterPro" id="IPR021858">
    <property type="entry name" value="Fun_TF"/>
</dbReference>